<feature type="domain" description="DUF7605" evidence="4">
    <location>
        <begin position="1041"/>
        <end position="1206"/>
    </location>
</feature>
<comment type="caution">
    <text evidence="5">The sequence shown here is derived from an EMBL/GenBank/DDBJ whole genome shotgun (WGS) entry which is preliminary data.</text>
</comment>
<dbReference type="InterPro" id="IPR056024">
    <property type="entry name" value="DUF7605"/>
</dbReference>
<evidence type="ECO:0000256" key="1">
    <source>
        <dbReference type="SAM" id="Coils"/>
    </source>
</evidence>
<evidence type="ECO:0000256" key="2">
    <source>
        <dbReference type="SAM" id="MobiDB-lite"/>
    </source>
</evidence>
<sequence>MADHDSLQRRIQGLKPSHIERREGTLCIAIIPHNRSVKDRFAPSDLMWVKCPRTREVKVLINAYRQKHNPQSPSFHLTHDGTRIEPFDVVEFLEDGDKVVVLKAVDGPPRSWEEEQAIVPKLSPRKAKHHQPLPHNEWKILDKSPVELAWLDFCFAHKSFRLRRYGQPGLDQDDISQRWLAMPKETRDMLANRSTNLGIESVYQRRAFWDHWCEKLPSDKSVGDYFTDNNFLDAVRSTWVSLGSKANYTLQYKHAPGATEIPPLPTEGYVPKAPNDSTDPLVEAKDEVSDEDGEDLKIELEPQNFAASLQTSESIADEGVTTKFNINELFSNSSIAEYEKGVVKGLDILANLRKALDAAPGADSEQWLTSIAKLEAQAERTRTVIGVVGATGAGKSSVINAMLDEERLLPTNCMRACTAVVTEISYNFKNELYRAEIEFIGQDDWRKELTILYQELLDANGNIAREAAINEDSEAGIAWSKLKAVYPHMTKEDLARASVDQLIQHKNARVLGTVRDLDSKEAPSFYEQLQRFVDSKEESRRITGRPANEQKAVQQVEYWPLIKVVRIYVRAPALQSGAVIVDLPGVHDSNQARAAVAQRYMKACAGLWIVAPITRAVDDKSAKTLLGESFKRQLKIDGAYNSVTFICSKTDDISITEAIDSLELDDVLQSAYDKIQELSAARRVLQTKFDSYKEQNDDINTAVDKADEELEVWEQLLSKCQDGETVYPPAPKKRKRTASPKARKRPKYTEADSDDDFVASDNSDESDRDELNDSDDEAPTRSFPVSENEATAKVEELRSTKKEGRRRKLDIETELKDFRKRIAANKQEQEKYDAVISTECIAGRNNYSRDAIKQDFAAGIKELDQEIAEEEDAANFDPEEDIRDYDEVAASLPVFCVSSRAYQKMCGRFKKDKHVLGFETLEATEIPALQKHCSKLTEANREAACKRFLNSMNALLNSLRLWSSSDGSSANLTDDQLRREKDILEDKLGKLDSALEKQIRNVSVNIKDELEHNLYSVFPAAIEASKAQANDTVAKLARPYNRDAREESGLHYSTYKAVCRRDGVYTNFAGLHHFNEQLTEPIIKYIANGWEKTFSRRVPGVLTTLVSTVDKLLNTFHDEVEKRAIRNGGSMARFYMLRNQLQAYREVIKDASNRTKVEISTRQKDCNREFVPVITLNMLPAYQLCTDEHGKGSFRRMKTHMDQHVDTIKQTMFAASTDEIKRRITAMLKDAQDQLEAGLDEIFISMKRDYTQLVTGVRSNAERLPRDQRIMRKEVLDLVNGSKLRFERVVGLASPSPEPEVPADLVADESANNIGEASKSGQSTFMLSYNVRTSSNNVSEPKSETKAQTPLPAIPPEQPKSTFEEEIAMSPCGPASFGPPAAYLVGLPDRIQCRSSPRNLKGGRSRKLHEGSSE</sequence>
<dbReference type="EMBL" id="JAVHJV010000001">
    <property type="protein sequence ID" value="KAK5946798.1"/>
    <property type="molecule type" value="Genomic_DNA"/>
</dbReference>
<dbReference type="PANTHER" id="PTHR36681">
    <property type="entry name" value="NUCLEAR GTPASE, GERMINAL CENTER-ASSOCIATED, TANDEM DUPLICATE 3"/>
    <property type="match status" value="1"/>
</dbReference>
<gene>
    <name evidence="5" type="ORF">PMZ80_000941</name>
</gene>
<name>A0ABR0S1S4_9EURO</name>
<protein>
    <recommendedName>
        <fullName evidence="7">Nuclear GTPase SLIP-GC</fullName>
    </recommendedName>
</protein>
<evidence type="ECO:0000259" key="3">
    <source>
        <dbReference type="Pfam" id="PF00350"/>
    </source>
</evidence>
<evidence type="ECO:0008006" key="7">
    <source>
        <dbReference type="Google" id="ProtNLM"/>
    </source>
</evidence>
<dbReference type="Pfam" id="PF24564">
    <property type="entry name" value="DUF7605"/>
    <property type="match status" value="1"/>
</dbReference>
<dbReference type="SUPFAM" id="SSF52540">
    <property type="entry name" value="P-loop containing nucleoside triphosphate hydrolases"/>
    <property type="match status" value="1"/>
</dbReference>
<feature type="region of interest" description="Disordered" evidence="2">
    <location>
        <begin position="1393"/>
        <end position="1414"/>
    </location>
</feature>
<dbReference type="InterPro" id="IPR027417">
    <property type="entry name" value="P-loop_NTPase"/>
</dbReference>
<feature type="compositionally biased region" description="Basic and acidic residues" evidence="2">
    <location>
        <begin position="790"/>
        <end position="802"/>
    </location>
</feature>
<evidence type="ECO:0000313" key="5">
    <source>
        <dbReference type="EMBL" id="KAK5946798.1"/>
    </source>
</evidence>
<feature type="domain" description="Dynamin N-terminal" evidence="3">
    <location>
        <begin position="385"/>
        <end position="626"/>
    </location>
</feature>
<feature type="compositionally biased region" description="Basic residues" evidence="2">
    <location>
        <begin position="731"/>
        <end position="746"/>
    </location>
</feature>
<feature type="coiled-coil region" evidence="1">
    <location>
        <begin position="668"/>
        <end position="716"/>
    </location>
</feature>
<dbReference type="GeneID" id="89994390"/>
<organism evidence="5 6">
    <name type="scientific">Knufia obscura</name>
    <dbReference type="NCBI Taxonomy" id="1635080"/>
    <lineage>
        <taxon>Eukaryota</taxon>
        <taxon>Fungi</taxon>
        <taxon>Dikarya</taxon>
        <taxon>Ascomycota</taxon>
        <taxon>Pezizomycotina</taxon>
        <taxon>Eurotiomycetes</taxon>
        <taxon>Chaetothyriomycetidae</taxon>
        <taxon>Chaetothyriales</taxon>
        <taxon>Trichomeriaceae</taxon>
        <taxon>Knufia</taxon>
    </lineage>
</organism>
<dbReference type="InterPro" id="IPR045063">
    <property type="entry name" value="Dynamin_N"/>
</dbReference>
<dbReference type="RefSeq" id="XP_064734888.1">
    <property type="nucleotide sequence ID" value="XM_064869391.1"/>
</dbReference>
<evidence type="ECO:0000313" key="6">
    <source>
        <dbReference type="Proteomes" id="UP001334248"/>
    </source>
</evidence>
<dbReference type="PANTHER" id="PTHR36681:SF3">
    <property type="entry name" value="NUCLEAR GTPASE, GERMINAL CENTER-ASSOCIATED, TANDEM DUPLICATE 3"/>
    <property type="match status" value="1"/>
</dbReference>
<accession>A0ABR0S1S4</accession>
<dbReference type="Proteomes" id="UP001334248">
    <property type="component" value="Unassembled WGS sequence"/>
</dbReference>
<keyword evidence="1" id="KW-0175">Coiled coil</keyword>
<feature type="region of interest" description="Disordered" evidence="2">
    <location>
        <begin position="1335"/>
        <end position="1373"/>
    </location>
</feature>
<feature type="compositionally biased region" description="Acidic residues" evidence="2">
    <location>
        <begin position="751"/>
        <end position="777"/>
    </location>
</feature>
<dbReference type="Pfam" id="PF00350">
    <property type="entry name" value="Dynamin_N"/>
    <property type="match status" value="1"/>
</dbReference>
<evidence type="ECO:0000259" key="4">
    <source>
        <dbReference type="Pfam" id="PF24564"/>
    </source>
</evidence>
<reference evidence="5 6" key="1">
    <citation type="journal article" date="2023" name="Res Sq">
        <title>Genomic and morphological characterization of Knufia obscura isolated from the Mars 2020 spacecraft assembly facility.</title>
        <authorList>
            <person name="Chander A.M."/>
            <person name="Teixeira M.M."/>
            <person name="Singh N.K."/>
            <person name="Williams M.P."/>
            <person name="Parker C.W."/>
            <person name="Leo P."/>
            <person name="Stajich J.E."/>
            <person name="Torok T."/>
            <person name="Tighe S."/>
            <person name="Mason C.E."/>
            <person name="Venkateswaran K."/>
        </authorList>
    </citation>
    <scope>NUCLEOTIDE SEQUENCE [LARGE SCALE GENOMIC DNA]</scope>
    <source>
        <strain evidence="5 6">CCFEE 5817</strain>
    </source>
</reference>
<proteinExistence type="predicted"/>
<keyword evidence="6" id="KW-1185">Reference proteome</keyword>
<dbReference type="Gene3D" id="3.40.50.300">
    <property type="entry name" value="P-loop containing nucleotide triphosphate hydrolases"/>
    <property type="match status" value="1"/>
</dbReference>
<feature type="region of interest" description="Disordered" evidence="2">
    <location>
        <begin position="723"/>
        <end position="806"/>
    </location>
</feature>
<dbReference type="Gene3D" id="3.10.20.90">
    <property type="entry name" value="Phosphatidylinositol 3-kinase Catalytic Subunit, Chain A, domain 1"/>
    <property type="match status" value="1"/>
</dbReference>